<dbReference type="SUPFAM" id="SSF52540">
    <property type="entry name" value="P-loop containing nucleoside triphosphate hydrolases"/>
    <property type="match status" value="1"/>
</dbReference>
<accession>A0A934QS83</accession>
<dbReference type="GO" id="GO:0005524">
    <property type="term" value="F:ATP binding"/>
    <property type="evidence" value="ECO:0007669"/>
    <property type="project" value="UniProtKB-KW"/>
</dbReference>
<dbReference type="EMBL" id="JAENJH010000002">
    <property type="protein sequence ID" value="MBK1785253.1"/>
    <property type="molecule type" value="Genomic_DNA"/>
</dbReference>
<dbReference type="InterPro" id="IPR003593">
    <property type="entry name" value="AAA+_ATPase"/>
</dbReference>
<name>A0A934QS83_9PSEU</name>
<dbReference type="SMART" id="SM00382">
    <property type="entry name" value="AAA"/>
    <property type="match status" value="1"/>
</dbReference>
<keyword evidence="1" id="KW-0813">Transport</keyword>
<dbReference type="InterPro" id="IPR051782">
    <property type="entry name" value="ABC_Transporter_VariousFunc"/>
</dbReference>
<dbReference type="Gene3D" id="3.40.50.300">
    <property type="entry name" value="P-loop containing nucleotide triphosphate hydrolases"/>
    <property type="match status" value="1"/>
</dbReference>
<evidence type="ECO:0000256" key="3">
    <source>
        <dbReference type="ARBA" id="ARBA00022840"/>
    </source>
</evidence>
<dbReference type="CDD" id="cd03230">
    <property type="entry name" value="ABC_DR_subfamily_A"/>
    <property type="match status" value="1"/>
</dbReference>
<dbReference type="GO" id="GO:0016887">
    <property type="term" value="F:ATP hydrolysis activity"/>
    <property type="evidence" value="ECO:0007669"/>
    <property type="project" value="InterPro"/>
</dbReference>
<evidence type="ECO:0000313" key="5">
    <source>
        <dbReference type="EMBL" id="MBK1785253.1"/>
    </source>
</evidence>
<protein>
    <submittedName>
        <fullName evidence="5">ABC transporter ATP-binding protein</fullName>
    </submittedName>
</protein>
<dbReference type="InterPro" id="IPR003439">
    <property type="entry name" value="ABC_transporter-like_ATP-bd"/>
</dbReference>
<evidence type="ECO:0000313" key="6">
    <source>
        <dbReference type="Proteomes" id="UP000635245"/>
    </source>
</evidence>
<sequence length="243" mass="26592">MTVPTISTRGVGKRYGRRWGLRDCTLDIEAGRVVGLVGPNGAGKSTLLSLLVGLLRPTEGSVEILGAPAGWGSVAYLDQRHALYESFRVRDMIEAGARLNERWFPEVAFERLQDLGISLEHKVGNLSGGQRAQVALALALAKRPDLLVLDEPVASLDPLARRDLMGTLMEVKSEWDCTVVLSSHVVSELERLCDYLVVLDEGTLRYAGDIDELLDSHGRQRSLEELILSFLDAGELARSEVTA</sequence>
<dbReference type="PANTHER" id="PTHR42939:SF1">
    <property type="entry name" value="ABC TRANSPORTER ATP-BINDING PROTEIN ALBC-RELATED"/>
    <property type="match status" value="1"/>
</dbReference>
<dbReference type="PROSITE" id="PS50893">
    <property type="entry name" value="ABC_TRANSPORTER_2"/>
    <property type="match status" value="1"/>
</dbReference>
<dbReference type="AlphaFoldDB" id="A0A934QS83"/>
<dbReference type="Proteomes" id="UP000635245">
    <property type="component" value="Unassembled WGS sequence"/>
</dbReference>
<keyword evidence="3 5" id="KW-0067">ATP-binding</keyword>
<keyword evidence="6" id="KW-1185">Reference proteome</keyword>
<evidence type="ECO:0000256" key="1">
    <source>
        <dbReference type="ARBA" id="ARBA00022448"/>
    </source>
</evidence>
<dbReference type="Pfam" id="PF00005">
    <property type="entry name" value="ABC_tran"/>
    <property type="match status" value="1"/>
</dbReference>
<dbReference type="PANTHER" id="PTHR42939">
    <property type="entry name" value="ABC TRANSPORTER ATP-BINDING PROTEIN ALBC-RELATED"/>
    <property type="match status" value="1"/>
</dbReference>
<keyword evidence="2" id="KW-0547">Nucleotide-binding</keyword>
<comment type="caution">
    <text evidence="5">The sequence shown here is derived from an EMBL/GenBank/DDBJ whole genome shotgun (WGS) entry which is preliminary data.</text>
</comment>
<proteinExistence type="predicted"/>
<evidence type="ECO:0000259" key="4">
    <source>
        <dbReference type="PROSITE" id="PS50893"/>
    </source>
</evidence>
<gene>
    <name evidence="5" type="ORF">JHE00_13045</name>
</gene>
<organism evidence="5 6">
    <name type="scientific">Prauserella cavernicola</name>
    <dbReference type="NCBI Taxonomy" id="2800127"/>
    <lineage>
        <taxon>Bacteria</taxon>
        <taxon>Bacillati</taxon>
        <taxon>Actinomycetota</taxon>
        <taxon>Actinomycetes</taxon>
        <taxon>Pseudonocardiales</taxon>
        <taxon>Pseudonocardiaceae</taxon>
        <taxon>Prauserella</taxon>
    </lineage>
</organism>
<feature type="domain" description="ABC transporter" evidence="4">
    <location>
        <begin position="6"/>
        <end position="226"/>
    </location>
</feature>
<reference evidence="5" key="1">
    <citation type="submission" date="2020-12" db="EMBL/GenBank/DDBJ databases">
        <title>Prauserella sp. ASG 168, a novel actinomycete isolated from cave rock.</title>
        <authorList>
            <person name="Suriyachadkun C."/>
        </authorList>
    </citation>
    <scope>NUCLEOTIDE SEQUENCE</scope>
    <source>
        <strain evidence="5">ASG 168</strain>
    </source>
</reference>
<dbReference type="RefSeq" id="WP_200318190.1">
    <property type="nucleotide sequence ID" value="NZ_JAENJH010000002.1"/>
</dbReference>
<dbReference type="InterPro" id="IPR027417">
    <property type="entry name" value="P-loop_NTPase"/>
</dbReference>
<evidence type="ECO:0000256" key="2">
    <source>
        <dbReference type="ARBA" id="ARBA00022741"/>
    </source>
</evidence>